<dbReference type="PANTHER" id="PTHR42928">
    <property type="entry name" value="TRICARBOXYLATE-BINDING PROTEIN"/>
    <property type="match status" value="1"/>
</dbReference>
<protein>
    <submittedName>
        <fullName evidence="2">Tripartite tricarboxylate transporter substrate binding protein</fullName>
    </submittedName>
</protein>
<organism evidence="2 3">
    <name type="scientific">Parasutterella excrementihominis</name>
    <dbReference type="NCBI Taxonomy" id="487175"/>
    <lineage>
        <taxon>Bacteria</taxon>
        <taxon>Pseudomonadati</taxon>
        <taxon>Pseudomonadota</taxon>
        <taxon>Betaproteobacteria</taxon>
        <taxon>Burkholderiales</taxon>
        <taxon>Sutterellaceae</taxon>
        <taxon>Parasutterella</taxon>
    </lineage>
</organism>
<dbReference type="PANTHER" id="PTHR42928:SF5">
    <property type="entry name" value="BLR1237 PROTEIN"/>
    <property type="match status" value="1"/>
</dbReference>
<dbReference type="AlphaFoldDB" id="A0A6I3S031"/>
<evidence type="ECO:0000256" key="1">
    <source>
        <dbReference type="ARBA" id="ARBA00006987"/>
    </source>
</evidence>
<dbReference type="SUPFAM" id="SSF53850">
    <property type="entry name" value="Periplasmic binding protein-like II"/>
    <property type="match status" value="1"/>
</dbReference>
<evidence type="ECO:0000313" key="2">
    <source>
        <dbReference type="EMBL" id="MTU42900.1"/>
    </source>
</evidence>
<dbReference type="InterPro" id="IPR005064">
    <property type="entry name" value="BUG"/>
</dbReference>
<gene>
    <name evidence="2" type="ORF">GMD42_04565</name>
</gene>
<dbReference type="EMBL" id="WNCL01000009">
    <property type="protein sequence ID" value="MTU42900.1"/>
    <property type="molecule type" value="Genomic_DNA"/>
</dbReference>
<comment type="similarity">
    <text evidence="1">Belongs to the UPF0065 (bug) family.</text>
</comment>
<reference evidence="2 3" key="1">
    <citation type="journal article" date="2019" name="Nat. Med.">
        <title>A library of human gut bacterial isolates paired with longitudinal multiomics data enables mechanistic microbiome research.</title>
        <authorList>
            <person name="Poyet M."/>
            <person name="Groussin M."/>
            <person name="Gibbons S.M."/>
            <person name="Avila-Pacheco J."/>
            <person name="Jiang X."/>
            <person name="Kearney S.M."/>
            <person name="Perrotta A.R."/>
            <person name="Berdy B."/>
            <person name="Zhao S."/>
            <person name="Lieberman T.D."/>
            <person name="Swanson P.K."/>
            <person name="Smith M."/>
            <person name="Roesemann S."/>
            <person name="Alexander J.E."/>
            <person name="Rich S.A."/>
            <person name="Livny J."/>
            <person name="Vlamakis H."/>
            <person name="Clish C."/>
            <person name="Bullock K."/>
            <person name="Deik A."/>
            <person name="Scott J."/>
            <person name="Pierce K.A."/>
            <person name="Xavier R.J."/>
            <person name="Alm E.J."/>
        </authorList>
    </citation>
    <scope>NUCLEOTIDE SEQUENCE [LARGE SCALE GENOMIC DNA]</scope>
    <source>
        <strain evidence="2 3">BIOML-A2</strain>
    </source>
</reference>
<dbReference type="InterPro" id="IPR042100">
    <property type="entry name" value="Bug_dom1"/>
</dbReference>
<dbReference type="Gene3D" id="3.40.190.150">
    <property type="entry name" value="Bordetella uptake gene, domain 1"/>
    <property type="match status" value="1"/>
</dbReference>
<evidence type="ECO:0000313" key="3">
    <source>
        <dbReference type="Proteomes" id="UP000462362"/>
    </source>
</evidence>
<dbReference type="PIRSF" id="PIRSF017082">
    <property type="entry name" value="YflP"/>
    <property type="match status" value="1"/>
</dbReference>
<dbReference type="Pfam" id="PF03401">
    <property type="entry name" value="TctC"/>
    <property type="match status" value="1"/>
</dbReference>
<sequence>MGNNMKRRNFGLSLISLLLMTQAPAFAQEKKEVCLVVPFPPGGGGDNLARSEVEYLSKNLGSTVWIANRPGAGGNIGTSSVVQAAPDGKTFGYVTNGIFCVNPLLYKTTNFDPMKDLIPVGQLSKIGLIMVLNPKAIPGVTDLPSLIKYAKEHPGEVNFASSGVGTTSHLAGQYFAQVTGTKLTHIPHAGGAAALVEVLAGRIPFMIDVSSNVLPHIRKGALKALAVTTPERLTAAPEVPTMKEAGVDGYELYAWDGFVLPKGTPAPVVEKFSNAIKALKNSEDAKQKILKLGAEPVFSGADEFAAFIAAEKPKWNSLVSEIKADSH</sequence>
<comment type="caution">
    <text evidence="2">The sequence shown here is derived from an EMBL/GenBank/DDBJ whole genome shotgun (WGS) entry which is preliminary data.</text>
</comment>
<proteinExistence type="inferred from homology"/>
<name>A0A6I3S031_9BURK</name>
<dbReference type="Gene3D" id="3.40.190.10">
    <property type="entry name" value="Periplasmic binding protein-like II"/>
    <property type="match status" value="1"/>
</dbReference>
<accession>A0A6I3S031</accession>
<dbReference type="Proteomes" id="UP000462362">
    <property type="component" value="Unassembled WGS sequence"/>
</dbReference>